<comment type="cofactor">
    <cofactor evidence="1 13">
        <name>heme</name>
        <dbReference type="ChEBI" id="CHEBI:30413"/>
    </cofactor>
</comment>
<keyword evidence="11" id="KW-0503">Monooxygenase</keyword>
<keyword evidence="18" id="KW-0489">Methyltransferase</keyword>
<dbReference type="OrthoDB" id="407410at2759"/>
<dbReference type="PRINTS" id="PR00385">
    <property type="entry name" value="P450"/>
</dbReference>
<feature type="compositionally biased region" description="Low complexity" evidence="15">
    <location>
        <begin position="698"/>
        <end position="713"/>
    </location>
</feature>
<evidence type="ECO:0000256" key="6">
    <source>
        <dbReference type="ARBA" id="ARBA00022723"/>
    </source>
</evidence>
<dbReference type="SMART" id="SM00220">
    <property type="entry name" value="S_TKc"/>
    <property type="match status" value="1"/>
</dbReference>
<dbReference type="InterPro" id="IPR008271">
    <property type="entry name" value="Ser/Thr_kinase_AS"/>
</dbReference>
<proteinExistence type="inferred from homology"/>
<dbReference type="SUPFAM" id="SSF49879">
    <property type="entry name" value="SMAD/FHA domain"/>
    <property type="match status" value="1"/>
</dbReference>
<dbReference type="CDD" id="cd00060">
    <property type="entry name" value="FHA"/>
    <property type="match status" value="1"/>
</dbReference>
<dbReference type="CDD" id="cd11042">
    <property type="entry name" value="CYP51-like"/>
    <property type="match status" value="1"/>
</dbReference>
<keyword evidence="9" id="KW-0560">Oxidoreductase</keyword>
<dbReference type="PROSITE" id="PS50006">
    <property type="entry name" value="FHA_DOMAIN"/>
    <property type="match status" value="1"/>
</dbReference>
<keyword evidence="10 13" id="KW-0408">Iron</keyword>
<evidence type="ECO:0000256" key="13">
    <source>
        <dbReference type="PIRSR" id="PIRSR602403-1"/>
    </source>
</evidence>
<evidence type="ECO:0000256" key="2">
    <source>
        <dbReference type="ARBA" id="ARBA00004370"/>
    </source>
</evidence>
<dbReference type="PROSITE" id="PS50011">
    <property type="entry name" value="PROTEIN_KINASE_DOM"/>
    <property type="match status" value="1"/>
</dbReference>
<feature type="binding site" evidence="14">
    <location>
        <position position="311"/>
    </location>
    <ligand>
        <name>ATP</name>
        <dbReference type="ChEBI" id="CHEBI:30616"/>
    </ligand>
</feature>
<feature type="compositionally biased region" description="Polar residues" evidence="15">
    <location>
        <begin position="92"/>
        <end position="104"/>
    </location>
</feature>
<feature type="compositionally biased region" description="Polar residues" evidence="15">
    <location>
        <begin position="31"/>
        <end position="50"/>
    </location>
</feature>
<dbReference type="InterPro" id="IPR000719">
    <property type="entry name" value="Prot_kinase_dom"/>
</dbReference>
<dbReference type="GO" id="GO:0032259">
    <property type="term" value="P:methylation"/>
    <property type="evidence" value="ECO:0007669"/>
    <property type="project" value="UniProtKB-KW"/>
</dbReference>
<keyword evidence="18" id="KW-0808">Transferase</keyword>
<evidence type="ECO:0000256" key="12">
    <source>
        <dbReference type="ARBA" id="ARBA00023136"/>
    </source>
</evidence>
<evidence type="ECO:0000256" key="15">
    <source>
        <dbReference type="SAM" id="MobiDB-lite"/>
    </source>
</evidence>
<evidence type="ECO:0000313" key="18">
    <source>
        <dbReference type="EMBL" id="KAF2792726.1"/>
    </source>
</evidence>
<dbReference type="Pfam" id="PF00067">
    <property type="entry name" value="p450"/>
    <property type="match status" value="1"/>
</dbReference>
<dbReference type="GO" id="GO:0020037">
    <property type="term" value="F:heme binding"/>
    <property type="evidence" value="ECO:0007669"/>
    <property type="project" value="InterPro"/>
</dbReference>
<dbReference type="EMBL" id="MU001957">
    <property type="protein sequence ID" value="KAF2792726.1"/>
    <property type="molecule type" value="Genomic_DNA"/>
</dbReference>
<keyword evidence="5 13" id="KW-0349">Heme</keyword>
<dbReference type="FunFam" id="1.10.630.10:FF:000033">
    <property type="entry name" value="14-alpha sterol demethylase"/>
    <property type="match status" value="1"/>
</dbReference>
<dbReference type="FunFam" id="1.10.510.10:FF:001380">
    <property type="entry name" value="Checkpoint kinase 2-like protein"/>
    <property type="match status" value="1"/>
</dbReference>
<feature type="region of interest" description="Disordered" evidence="15">
    <location>
        <begin position="1"/>
        <end position="106"/>
    </location>
</feature>
<feature type="domain" description="Protein kinase" evidence="17">
    <location>
        <begin position="281"/>
        <end position="546"/>
    </location>
</feature>
<dbReference type="InterPro" id="IPR017972">
    <property type="entry name" value="Cyt_P450_CS"/>
</dbReference>
<dbReference type="InterPro" id="IPR000253">
    <property type="entry name" value="FHA_dom"/>
</dbReference>
<dbReference type="Proteomes" id="UP000799757">
    <property type="component" value="Unassembled WGS sequence"/>
</dbReference>
<evidence type="ECO:0000256" key="11">
    <source>
        <dbReference type="ARBA" id="ARBA00023033"/>
    </source>
</evidence>
<dbReference type="CDD" id="cd05117">
    <property type="entry name" value="STKc_CAMK"/>
    <property type="match status" value="1"/>
</dbReference>
<organism evidence="18 19">
    <name type="scientific">Melanomma pulvis-pyrius CBS 109.77</name>
    <dbReference type="NCBI Taxonomy" id="1314802"/>
    <lineage>
        <taxon>Eukaryota</taxon>
        <taxon>Fungi</taxon>
        <taxon>Dikarya</taxon>
        <taxon>Ascomycota</taxon>
        <taxon>Pezizomycotina</taxon>
        <taxon>Dothideomycetes</taxon>
        <taxon>Pleosporomycetidae</taxon>
        <taxon>Pleosporales</taxon>
        <taxon>Melanommataceae</taxon>
        <taxon>Melanomma</taxon>
    </lineage>
</organism>
<feature type="region of interest" description="Disordered" evidence="15">
    <location>
        <begin position="673"/>
        <end position="713"/>
    </location>
</feature>
<protein>
    <submittedName>
        <fullName evidence="18">Lanosterol 14-alpha-demethylase</fullName>
    </submittedName>
</protein>
<dbReference type="PRINTS" id="PR00465">
    <property type="entry name" value="EP450IV"/>
</dbReference>
<evidence type="ECO:0000256" key="10">
    <source>
        <dbReference type="ARBA" id="ARBA00023004"/>
    </source>
</evidence>
<dbReference type="SUPFAM" id="SSF48264">
    <property type="entry name" value="Cytochrome P450"/>
    <property type="match status" value="1"/>
</dbReference>
<dbReference type="InterPro" id="IPR001128">
    <property type="entry name" value="Cyt_P450"/>
</dbReference>
<dbReference type="Pfam" id="PF00069">
    <property type="entry name" value="Pkinase"/>
    <property type="match status" value="1"/>
</dbReference>
<gene>
    <name evidence="18" type="ORF">K505DRAFT_408490</name>
</gene>
<dbReference type="InterPro" id="IPR036396">
    <property type="entry name" value="Cyt_P450_sf"/>
</dbReference>
<evidence type="ECO:0000256" key="5">
    <source>
        <dbReference type="ARBA" id="ARBA00022617"/>
    </source>
</evidence>
<feature type="compositionally biased region" description="Polar residues" evidence="15">
    <location>
        <begin position="69"/>
        <end position="79"/>
    </location>
</feature>
<dbReference type="GO" id="GO:0008398">
    <property type="term" value="F:sterol 14-demethylase activity"/>
    <property type="evidence" value="ECO:0007669"/>
    <property type="project" value="UniProtKB-ARBA"/>
</dbReference>
<dbReference type="InterPro" id="IPR017441">
    <property type="entry name" value="Protein_kinase_ATP_BS"/>
</dbReference>
<dbReference type="InterPro" id="IPR011009">
    <property type="entry name" value="Kinase-like_dom_sf"/>
</dbReference>
<dbReference type="GO" id="GO:0005524">
    <property type="term" value="F:ATP binding"/>
    <property type="evidence" value="ECO:0007669"/>
    <property type="project" value="UniProtKB-UniRule"/>
</dbReference>
<comment type="similarity">
    <text evidence="3">Belongs to the protein kinase superfamily. CAMK Ser/Thr protein kinase family. CHEK2 subfamily.</text>
</comment>
<dbReference type="SUPFAM" id="SSF56112">
    <property type="entry name" value="Protein kinase-like (PK-like)"/>
    <property type="match status" value="1"/>
</dbReference>
<evidence type="ECO:0000256" key="9">
    <source>
        <dbReference type="ARBA" id="ARBA00023002"/>
    </source>
</evidence>
<keyword evidence="6 13" id="KW-0479">Metal-binding</keyword>
<dbReference type="GO" id="GO:0004672">
    <property type="term" value="F:protein kinase activity"/>
    <property type="evidence" value="ECO:0007669"/>
    <property type="project" value="InterPro"/>
</dbReference>
<dbReference type="GO" id="GO:0016020">
    <property type="term" value="C:membrane"/>
    <property type="evidence" value="ECO:0007669"/>
    <property type="project" value="UniProtKB-SubCell"/>
</dbReference>
<evidence type="ECO:0000259" key="17">
    <source>
        <dbReference type="PROSITE" id="PS50011"/>
    </source>
</evidence>
<dbReference type="PROSITE" id="PS00086">
    <property type="entry name" value="CYTOCHROME_P450"/>
    <property type="match status" value="1"/>
</dbReference>
<keyword evidence="8 14" id="KW-0067">ATP-binding</keyword>
<dbReference type="Gene3D" id="2.60.200.20">
    <property type="match status" value="1"/>
</dbReference>
<evidence type="ECO:0000256" key="8">
    <source>
        <dbReference type="ARBA" id="ARBA00022840"/>
    </source>
</evidence>
<evidence type="ECO:0000256" key="7">
    <source>
        <dbReference type="ARBA" id="ARBA00022741"/>
    </source>
</evidence>
<feature type="domain" description="FHA" evidence="16">
    <location>
        <begin position="190"/>
        <end position="242"/>
    </location>
</feature>
<feature type="binding site" description="axial binding residue" evidence="13">
    <location>
        <position position="1190"/>
    </location>
    <ligand>
        <name>heme</name>
        <dbReference type="ChEBI" id="CHEBI:30413"/>
    </ligand>
    <ligandPart>
        <name>Fe</name>
        <dbReference type="ChEBI" id="CHEBI:18248"/>
    </ligandPart>
</feature>
<feature type="region of interest" description="Disordered" evidence="15">
    <location>
        <begin position="148"/>
        <end position="181"/>
    </location>
</feature>
<keyword evidence="12" id="KW-0472">Membrane</keyword>
<evidence type="ECO:0000256" key="4">
    <source>
        <dbReference type="ARBA" id="ARBA00010617"/>
    </source>
</evidence>
<keyword evidence="7 14" id="KW-0547">Nucleotide-binding</keyword>
<sequence>MPPAPEKSQLKRTRQSQGEQTEPKKPRRSPRNQSPPHDSNSPLKQSQLPSPLTHKDSTSTDHFKEGTATPPSQRPSQFSHVAPHRSPRPTGGLSSPPSDTQPFSQFVYPPQSRLYAVDDEEGEGVWGYLVPLDHRSGDTLVLRRRSSCPVPQSRVGNASGKERVSRKAYRQQEENYESEKQKNGITAGGYLIGRHPECDRVLASPTVSNRHCLLFNEIKGGDTVAILEDLSGNGTFVNDSIVGRNKRRELHEGDEIAVLEEAHYVFRYPLSRDTNGFRQQYTLLEQLGKGHFASVYLCIEKSTGARFAVKKFEKRSGPGEKSKMDGLQQEIGVLMGVNHAALLCLKDTFDEEDGVYLVLQLAAEGELFNWIVMKQKLSETEARKVFVQLFQGVKYLHERGIVHRDIKPENILLTDKELHVKLADFGLAKIIGEESFTTTLCGTPSYVAPEILESSNHRRYTRAVDVWSLGVVLYICLCGFPPFSDELYSPENPYTLSQQIKNARFDYPSPYWDSVGDPALDLIDRMLTVDVDKRITIDECLEHPWTTRAEINPNDSTDGLTGAIANLDFSKRKVHRERTLLSSINDIRVTRVIEGRSGQEAIKVYEKNKNTKKKGIGKESTPAANRDPAVFAQMGGKGDQALFDTEDGQSQQDCVVCSWGHCCPTDAPTPTAGLGRRANGDADPYQQQGPSGLPNLLSTPQFPSTTTTPPLHSSCPLRSCLLRAMGLVSEIAGPLGAFTSTASLPVLIATGAVSFLVLSVVLNVLQQLLLKSPNEPPLVFHWFPILGSTITYGMDPYKFFFANKAKYGDVFTFILLGKKTTVCLDTKGNNFILNGKIKDVNAEEIYAPLCTPVFGKDVVYDCPNSKLMEQKKFVKFGLTQDALRSYVTLITSEVQDFFKRHKTFKGQKGTFNVPKIMAELTIYTASRSLQGEEVRNSFDSTMADLYHDLDMGFSPINFMLSWAPLPHNRARDVAREKMIELYSGIVKKRRSGAVKKESHDMIWHLMDCKYKDGTPVPDHEIAGIMIALLMAGQHSSSSTIAWILLRLATKPELFEELLAEQKSILGDDLPPLTHDNISKLPLHAQTVKETLRLHAPIHSIMRKVKQPLIVDGTNYVIPENRTLMSSPGVSAQMSQHFVNPSVWDPHRWDAGEHNFEDETAEGEQIDYGWGVVSKGTNSPYLPFGAGRHRCIGEQFAYVQLQTILANFVREFKIQNPGGSREIIGTDYTSLFSRPLAPAVVEWERRNKEL</sequence>
<dbReference type="GO" id="GO:0005506">
    <property type="term" value="F:iron ion binding"/>
    <property type="evidence" value="ECO:0007669"/>
    <property type="project" value="InterPro"/>
</dbReference>
<dbReference type="PANTHER" id="PTHR24347">
    <property type="entry name" value="SERINE/THREONINE-PROTEIN KINASE"/>
    <property type="match status" value="1"/>
</dbReference>
<dbReference type="PROSITE" id="PS00107">
    <property type="entry name" value="PROTEIN_KINASE_ATP"/>
    <property type="match status" value="1"/>
</dbReference>
<evidence type="ECO:0000256" key="1">
    <source>
        <dbReference type="ARBA" id="ARBA00001971"/>
    </source>
</evidence>
<dbReference type="InterPro" id="IPR002403">
    <property type="entry name" value="Cyt_P450_E_grp-IV"/>
</dbReference>
<keyword evidence="19" id="KW-1185">Reference proteome</keyword>
<name>A0A6A6X8I8_9PLEO</name>
<dbReference type="GO" id="GO:0008168">
    <property type="term" value="F:methyltransferase activity"/>
    <property type="evidence" value="ECO:0007669"/>
    <property type="project" value="UniProtKB-KW"/>
</dbReference>
<reference evidence="18" key="1">
    <citation type="journal article" date="2020" name="Stud. Mycol.">
        <title>101 Dothideomycetes genomes: a test case for predicting lifestyles and emergence of pathogens.</title>
        <authorList>
            <person name="Haridas S."/>
            <person name="Albert R."/>
            <person name="Binder M."/>
            <person name="Bloem J."/>
            <person name="Labutti K."/>
            <person name="Salamov A."/>
            <person name="Andreopoulos B."/>
            <person name="Baker S."/>
            <person name="Barry K."/>
            <person name="Bills G."/>
            <person name="Bluhm B."/>
            <person name="Cannon C."/>
            <person name="Castanera R."/>
            <person name="Culley D."/>
            <person name="Daum C."/>
            <person name="Ezra D."/>
            <person name="Gonzalez J."/>
            <person name="Henrissat B."/>
            <person name="Kuo A."/>
            <person name="Liang C."/>
            <person name="Lipzen A."/>
            <person name="Lutzoni F."/>
            <person name="Magnuson J."/>
            <person name="Mondo S."/>
            <person name="Nolan M."/>
            <person name="Ohm R."/>
            <person name="Pangilinan J."/>
            <person name="Park H.-J."/>
            <person name="Ramirez L."/>
            <person name="Alfaro M."/>
            <person name="Sun H."/>
            <person name="Tritt A."/>
            <person name="Yoshinaga Y."/>
            <person name="Zwiers L.-H."/>
            <person name="Turgeon B."/>
            <person name="Goodwin S."/>
            <person name="Spatafora J."/>
            <person name="Crous P."/>
            <person name="Grigoriev I."/>
        </authorList>
    </citation>
    <scope>NUCLEOTIDE SEQUENCE</scope>
    <source>
        <strain evidence="18">CBS 109.77</strain>
    </source>
</reference>
<dbReference type="SMART" id="SM00240">
    <property type="entry name" value="FHA"/>
    <property type="match status" value="1"/>
</dbReference>
<dbReference type="InterPro" id="IPR008984">
    <property type="entry name" value="SMAD_FHA_dom_sf"/>
</dbReference>
<comment type="similarity">
    <text evidence="4">Belongs to the cytochrome P450 family.</text>
</comment>
<dbReference type="Gene3D" id="1.10.510.10">
    <property type="entry name" value="Transferase(Phosphotransferase) domain 1"/>
    <property type="match status" value="1"/>
</dbReference>
<evidence type="ECO:0000256" key="3">
    <source>
        <dbReference type="ARBA" id="ARBA00005575"/>
    </source>
</evidence>
<dbReference type="AlphaFoldDB" id="A0A6A6X8I8"/>
<feature type="compositionally biased region" description="Basic and acidic residues" evidence="15">
    <location>
        <begin position="53"/>
        <end position="65"/>
    </location>
</feature>
<dbReference type="PROSITE" id="PS00108">
    <property type="entry name" value="PROTEIN_KINASE_ST"/>
    <property type="match status" value="1"/>
</dbReference>
<dbReference type="Gene3D" id="1.10.630.10">
    <property type="entry name" value="Cytochrome P450"/>
    <property type="match status" value="1"/>
</dbReference>
<evidence type="ECO:0000313" key="19">
    <source>
        <dbReference type="Proteomes" id="UP000799757"/>
    </source>
</evidence>
<comment type="subcellular location">
    <subcellularLocation>
        <location evidence="2">Membrane</location>
    </subcellularLocation>
</comment>
<dbReference type="Pfam" id="PF00498">
    <property type="entry name" value="FHA"/>
    <property type="match status" value="1"/>
</dbReference>
<accession>A0A6A6X8I8</accession>
<evidence type="ECO:0000259" key="16">
    <source>
        <dbReference type="PROSITE" id="PS50006"/>
    </source>
</evidence>
<evidence type="ECO:0000256" key="14">
    <source>
        <dbReference type="PROSITE-ProRule" id="PRU10141"/>
    </source>
</evidence>
<feature type="compositionally biased region" description="Basic and acidic residues" evidence="15">
    <location>
        <begin position="160"/>
        <end position="181"/>
    </location>
</feature>